<evidence type="ECO:0000256" key="2">
    <source>
        <dbReference type="SAM" id="MobiDB-lite"/>
    </source>
</evidence>
<feature type="signal peptide" evidence="3">
    <location>
        <begin position="1"/>
        <end position="16"/>
    </location>
</feature>
<feature type="repeat" description="TPR" evidence="1">
    <location>
        <begin position="589"/>
        <end position="622"/>
    </location>
</feature>
<evidence type="ECO:0000259" key="4">
    <source>
        <dbReference type="Pfam" id="PF13435"/>
    </source>
</evidence>
<feature type="domain" description="Cytochrome c-552/4" evidence="4">
    <location>
        <begin position="50"/>
        <end position="132"/>
    </location>
</feature>
<keyword evidence="1" id="KW-0802">TPR repeat</keyword>
<accession>A0A2W5U1K1</accession>
<dbReference type="Proteomes" id="UP000249061">
    <property type="component" value="Unassembled WGS sequence"/>
</dbReference>
<dbReference type="InterPro" id="IPR011990">
    <property type="entry name" value="TPR-like_helical_dom_sf"/>
</dbReference>
<dbReference type="InterPro" id="IPR023155">
    <property type="entry name" value="Cyt_c-552/4"/>
</dbReference>
<dbReference type="AlphaFoldDB" id="A0A2W5U1K1"/>
<dbReference type="Pfam" id="PF13435">
    <property type="entry name" value="Cytochrome_C554"/>
    <property type="match status" value="1"/>
</dbReference>
<feature type="region of interest" description="Disordered" evidence="2">
    <location>
        <begin position="672"/>
        <end position="692"/>
    </location>
</feature>
<dbReference type="InterPro" id="IPR019734">
    <property type="entry name" value="TPR_rpt"/>
</dbReference>
<evidence type="ECO:0000313" key="5">
    <source>
        <dbReference type="EMBL" id="PZR17425.1"/>
    </source>
</evidence>
<gene>
    <name evidence="5" type="ORF">DI536_03625</name>
</gene>
<dbReference type="SUPFAM" id="SSF48695">
    <property type="entry name" value="Multiheme cytochromes"/>
    <property type="match status" value="1"/>
</dbReference>
<dbReference type="InterPro" id="IPR036280">
    <property type="entry name" value="Multihaem_cyt_sf"/>
</dbReference>
<sequence>MISALLMILSAAPVKAVLPDESAPRNPGQVRVQSNDAVIPSANFTDGKNCGSCHADIAAQWKTSTHALASFTNPIYRVAIDTLRVDRGTAPSRMCAGCHDLALLTTGAMDQAEIAADDARSHAGVSCTTCHSTVHATLDGNGSITLRADEVFPTTGQDATLEKHRQRVASPTLRTAELCAGCHRSFLTDETGNASAFFGMDDYGGWHRSAFSGNTAERPDSVAVQQCRDCHMPREAAVLGDVAAKSGTVPSHRFLGAHTTLAAMRGDQAQLARLQAFLAKAAVVDVAAARVNDGAWSMPAEAARPNAGDTLELDVVLFNERTGHRFPGGVLDNQGTTLEVVVRDVRGNVVAISDDHQLRSLVVDKKGQPIQRRETHEFVTAVWNHTVPARDARVTRIRMKVPESLAATAFPLKVEARILHRARSAEMMRAACDDLQTPRGRAFSEAAVKHTGIKLNPCAEQPVTEIDKATVALIGIAHDDTWSRSYRRGLGLSVGLQEYLDEAQAAFTHARALARGPQELGATEWALGQLAGRRGQLVKALAHLDEAQKQLGKTAAIIKSRGDAYGQVWRWKEAAAAWREASKLAPTDLGLWQSLAMAEASVGQYRAALEAAQKGLALHPRDADCLRVQALALQELGANADQALEAALKWRAPDDGPRSKALCSANVPGCAGRRNPVPVYDAKPPASQTAER</sequence>
<dbReference type="SMART" id="SM00028">
    <property type="entry name" value="TPR"/>
    <property type="match status" value="3"/>
</dbReference>
<dbReference type="SUPFAM" id="SSF48452">
    <property type="entry name" value="TPR-like"/>
    <property type="match status" value="1"/>
</dbReference>
<comment type="caution">
    <text evidence="5">The sequence shown here is derived from an EMBL/GenBank/DDBJ whole genome shotgun (WGS) entry which is preliminary data.</text>
</comment>
<protein>
    <recommendedName>
        <fullName evidence="4">Cytochrome c-552/4 domain-containing protein</fullName>
    </recommendedName>
</protein>
<reference evidence="5 6" key="1">
    <citation type="submission" date="2017-08" db="EMBL/GenBank/DDBJ databases">
        <title>Infants hospitalized years apart are colonized by the same room-sourced microbial strains.</title>
        <authorList>
            <person name="Brooks B."/>
            <person name="Olm M.R."/>
            <person name="Firek B.A."/>
            <person name="Baker R."/>
            <person name="Thomas B.C."/>
            <person name="Morowitz M.J."/>
            <person name="Banfield J.F."/>
        </authorList>
    </citation>
    <scope>NUCLEOTIDE SEQUENCE [LARGE SCALE GENOMIC DNA]</scope>
    <source>
        <strain evidence="5">S2_003_000_R2_14</strain>
    </source>
</reference>
<organism evidence="5 6">
    <name type="scientific">Archangium gephyra</name>
    <dbReference type="NCBI Taxonomy" id="48"/>
    <lineage>
        <taxon>Bacteria</taxon>
        <taxon>Pseudomonadati</taxon>
        <taxon>Myxococcota</taxon>
        <taxon>Myxococcia</taxon>
        <taxon>Myxococcales</taxon>
        <taxon>Cystobacterineae</taxon>
        <taxon>Archangiaceae</taxon>
        <taxon>Archangium</taxon>
    </lineage>
</organism>
<keyword evidence="3" id="KW-0732">Signal</keyword>
<dbReference type="EMBL" id="QFQP01000002">
    <property type="protein sequence ID" value="PZR17425.1"/>
    <property type="molecule type" value="Genomic_DNA"/>
</dbReference>
<evidence type="ECO:0000313" key="6">
    <source>
        <dbReference type="Proteomes" id="UP000249061"/>
    </source>
</evidence>
<name>A0A2W5U1K1_9BACT</name>
<proteinExistence type="predicted"/>
<feature type="chain" id="PRO_5015935614" description="Cytochrome c-552/4 domain-containing protein" evidence="3">
    <location>
        <begin position="17"/>
        <end position="692"/>
    </location>
</feature>
<dbReference type="Gene3D" id="1.25.40.10">
    <property type="entry name" value="Tetratricopeptide repeat domain"/>
    <property type="match status" value="1"/>
</dbReference>
<evidence type="ECO:0000256" key="3">
    <source>
        <dbReference type="SAM" id="SignalP"/>
    </source>
</evidence>
<dbReference type="Gene3D" id="1.10.1130.10">
    <property type="entry name" value="Flavocytochrome C3, Chain A"/>
    <property type="match status" value="1"/>
</dbReference>
<evidence type="ECO:0000256" key="1">
    <source>
        <dbReference type="PROSITE-ProRule" id="PRU00339"/>
    </source>
</evidence>
<dbReference type="PROSITE" id="PS50005">
    <property type="entry name" value="TPR"/>
    <property type="match status" value="1"/>
</dbReference>